<dbReference type="OrthoDB" id="289004at2"/>
<dbReference type="Proteomes" id="UP000317238">
    <property type="component" value="Unassembled WGS sequence"/>
</dbReference>
<sequence length="92" mass="10299">MILGIATVVVLVLVALAILPAKKRDRDASTPNFVQSFTRPANFRQQQLSEEAEAIADEYQRRADEAWREELGEKATVLFQTKTTAASKPRKP</sequence>
<evidence type="ECO:0000313" key="1">
    <source>
        <dbReference type="EMBL" id="TWT71609.1"/>
    </source>
</evidence>
<keyword evidence="2" id="KW-1185">Reference proteome</keyword>
<gene>
    <name evidence="1" type="ORF">Pan14r_39190</name>
</gene>
<comment type="caution">
    <text evidence="1">The sequence shown here is derived from an EMBL/GenBank/DDBJ whole genome shotgun (WGS) entry which is preliminary data.</text>
</comment>
<dbReference type="EMBL" id="SJPL01000001">
    <property type="protein sequence ID" value="TWT71609.1"/>
    <property type="molecule type" value="Genomic_DNA"/>
</dbReference>
<organism evidence="1 2">
    <name type="scientific">Crateriforma conspicua</name>
    <dbReference type="NCBI Taxonomy" id="2527996"/>
    <lineage>
        <taxon>Bacteria</taxon>
        <taxon>Pseudomonadati</taxon>
        <taxon>Planctomycetota</taxon>
        <taxon>Planctomycetia</taxon>
        <taxon>Planctomycetales</taxon>
        <taxon>Planctomycetaceae</taxon>
        <taxon>Crateriforma</taxon>
    </lineage>
</organism>
<reference evidence="1 2" key="1">
    <citation type="submission" date="2019-02" db="EMBL/GenBank/DDBJ databases">
        <title>Deep-cultivation of Planctomycetes and their phenomic and genomic characterization uncovers novel biology.</title>
        <authorList>
            <person name="Wiegand S."/>
            <person name="Jogler M."/>
            <person name="Boedeker C."/>
            <person name="Pinto D."/>
            <person name="Vollmers J."/>
            <person name="Rivas-Marin E."/>
            <person name="Kohn T."/>
            <person name="Peeters S.H."/>
            <person name="Heuer A."/>
            <person name="Rast P."/>
            <person name="Oberbeckmann S."/>
            <person name="Bunk B."/>
            <person name="Jeske O."/>
            <person name="Meyerdierks A."/>
            <person name="Storesund J.E."/>
            <person name="Kallscheuer N."/>
            <person name="Luecker S."/>
            <person name="Lage O.M."/>
            <person name="Pohl T."/>
            <person name="Merkel B.J."/>
            <person name="Hornburger P."/>
            <person name="Mueller R.-W."/>
            <person name="Bruemmer F."/>
            <person name="Labrenz M."/>
            <person name="Spormann A.M."/>
            <person name="Op Den Camp H."/>
            <person name="Overmann J."/>
            <person name="Amann R."/>
            <person name="Jetten M.S.M."/>
            <person name="Mascher T."/>
            <person name="Medema M.H."/>
            <person name="Devos D.P."/>
            <person name="Kaster A.-K."/>
            <person name="Ovreas L."/>
            <person name="Rohde M."/>
            <person name="Galperin M.Y."/>
            <person name="Jogler C."/>
        </authorList>
    </citation>
    <scope>NUCLEOTIDE SEQUENCE [LARGE SCALE GENOMIC DNA]</scope>
    <source>
        <strain evidence="1 2">Pan14r</strain>
    </source>
</reference>
<protein>
    <submittedName>
        <fullName evidence="1">Uncharacterized protein</fullName>
    </submittedName>
</protein>
<evidence type="ECO:0000313" key="2">
    <source>
        <dbReference type="Proteomes" id="UP000317238"/>
    </source>
</evidence>
<dbReference type="RefSeq" id="WP_146439905.1">
    <property type="nucleotide sequence ID" value="NZ_SJPL01000001.1"/>
</dbReference>
<accession>A0A5C5Y9L3</accession>
<dbReference type="AlphaFoldDB" id="A0A5C5Y9L3"/>
<name>A0A5C5Y9L3_9PLAN</name>
<proteinExistence type="predicted"/>